<keyword evidence="3" id="KW-0443">Lipid metabolism</keyword>
<dbReference type="GO" id="GO:0003847">
    <property type="term" value="F:1-alkyl-2-acetylglycerophosphocholine esterase activity"/>
    <property type="evidence" value="ECO:0007669"/>
    <property type="project" value="TreeGrafter"/>
</dbReference>
<dbReference type="InterPro" id="IPR029058">
    <property type="entry name" value="AB_hydrolase_fold"/>
</dbReference>
<name>A0A074VCL2_9NEIS</name>
<accession>A0A074VCL2</accession>
<dbReference type="AlphaFoldDB" id="A0A074VCL2"/>
<dbReference type="PANTHER" id="PTHR10272">
    <property type="entry name" value="PLATELET-ACTIVATING FACTOR ACETYLHYDROLASE"/>
    <property type="match status" value="1"/>
</dbReference>
<dbReference type="InterPro" id="IPR016986">
    <property type="entry name" value="UCP031982_abhydr"/>
</dbReference>
<evidence type="ECO:0000256" key="3">
    <source>
        <dbReference type="ARBA" id="ARBA00023098"/>
    </source>
</evidence>
<protein>
    <submittedName>
        <fullName evidence="6">Putative dienelactone hydrolase</fullName>
    </submittedName>
</protein>
<evidence type="ECO:0000256" key="1">
    <source>
        <dbReference type="ARBA" id="ARBA00022801"/>
    </source>
</evidence>
<proteinExistence type="predicted"/>
<comment type="caution">
    <text evidence="6">The sequence shown here is derived from an EMBL/GenBank/DDBJ whole genome shotgun (WGS) entry which is preliminary data.</text>
</comment>
<dbReference type="Gene3D" id="3.40.50.1820">
    <property type="entry name" value="alpha/beta hydrolase"/>
    <property type="match status" value="1"/>
</dbReference>
<evidence type="ECO:0000313" key="6">
    <source>
        <dbReference type="EMBL" id="KEQ01592.1"/>
    </source>
</evidence>
<dbReference type="SUPFAM" id="SSF53474">
    <property type="entry name" value="alpha/beta-Hydrolases"/>
    <property type="match status" value="1"/>
</dbReference>
<feature type="domain" description="Peptidase S9 prolyl oligopeptidase catalytic" evidence="5">
    <location>
        <begin position="98"/>
        <end position="179"/>
    </location>
</feature>
<keyword evidence="1 6" id="KW-0378">Hydrolase</keyword>
<dbReference type="Pfam" id="PF00326">
    <property type="entry name" value="Peptidase_S9"/>
    <property type="match status" value="1"/>
</dbReference>
<evidence type="ECO:0000259" key="5">
    <source>
        <dbReference type="Pfam" id="PF00326"/>
    </source>
</evidence>
<reference evidence="6 7" key="1">
    <citation type="journal article" date="2014" name="PLoS Genet.">
        <title>Hidden diversity in honey bee gut symbionts detected by single-cell genomics.</title>
        <authorList>
            <person name="Engel P."/>
            <person name="Stepanauskas R."/>
            <person name="Moran N."/>
        </authorList>
    </citation>
    <scope>NUCLEOTIDE SEQUENCE [LARGE SCALE GENOMIC DNA]</scope>
    <source>
        <strain evidence="6 7">SCGC AB-598-J21</strain>
    </source>
</reference>
<keyword evidence="2" id="KW-0442">Lipid degradation</keyword>
<dbReference type="InterPro" id="IPR001375">
    <property type="entry name" value="Peptidase_S9_cat"/>
</dbReference>
<dbReference type="GO" id="GO:0016042">
    <property type="term" value="P:lipid catabolic process"/>
    <property type="evidence" value="ECO:0007669"/>
    <property type="project" value="UniProtKB-KW"/>
</dbReference>
<dbReference type="EMBL" id="AVQL01000390">
    <property type="protein sequence ID" value="KEQ01592.1"/>
    <property type="molecule type" value="Genomic_DNA"/>
</dbReference>
<keyword evidence="4" id="KW-0732">Signal</keyword>
<gene>
    <name evidence="6" type="ORF">SASC598J21_006330</name>
</gene>
<feature type="signal peptide" evidence="4">
    <location>
        <begin position="1"/>
        <end position="22"/>
    </location>
</feature>
<feature type="chain" id="PRO_5001700559" evidence="4">
    <location>
        <begin position="23"/>
        <end position="352"/>
    </location>
</feature>
<dbReference type="Proteomes" id="UP000027644">
    <property type="component" value="Unassembled WGS sequence"/>
</dbReference>
<dbReference type="PIRSF" id="PIRSF031982">
    <property type="entry name" value="UCP031982_abhydr"/>
    <property type="match status" value="1"/>
</dbReference>
<dbReference type="PANTHER" id="PTHR10272:SF0">
    <property type="entry name" value="PLATELET-ACTIVATING FACTOR ACETYLHYDROLASE"/>
    <property type="match status" value="1"/>
</dbReference>
<evidence type="ECO:0000256" key="2">
    <source>
        <dbReference type="ARBA" id="ARBA00022963"/>
    </source>
</evidence>
<sequence>MIKLLFCLINSFILLFPLISNASEHIGFKRIHYDIHDGRPLDIAVWYATNNKQNSITIADNAIFDGSEVIADAVPEVKNTKSPLILLSHGYGGSWRNLSWLAHALATKGYIVAAPNHPGITGFDQNTEQSAKLWLRPQDLSKTIDALAENQTFSNIINLNQISAIGHSLGGWSVIALSGARFDTESFKKDCNKYSYLKACHLISELGLANSELNKNMSDPRIKAFVSLDAGLTRGFTIESLQKIKIPSLIIGAGVDIGDTNTQLESGYVQEFLPKSSSTYIIIPDAMHFSFIQICKSNAIDILNQEKEGEGIICKDGGSRDRSEIHREITHLIADFLSKTFSNYKTDFKKLL</sequence>
<evidence type="ECO:0000256" key="4">
    <source>
        <dbReference type="SAM" id="SignalP"/>
    </source>
</evidence>
<evidence type="ECO:0000313" key="7">
    <source>
        <dbReference type="Proteomes" id="UP000027644"/>
    </source>
</evidence>
<organism evidence="6 7">
    <name type="scientific">Snodgrassella alvi SCGC AB-598-J21</name>
    <dbReference type="NCBI Taxonomy" id="1385367"/>
    <lineage>
        <taxon>Bacteria</taxon>
        <taxon>Pseudomonadati</taxon>
        <taxon>Pseudomonadota</taxon>
        <taxon>Betaproteobacteria</taxon>
        <taxon>Neisseriales</taxon>
        <taxon>Neisseriaceae</taxon>
        <taxon>Snodgrassella</taxon>
    </lineage>
</organism>